<evidence type="ECO:0000313" key="3">
    <source>
        <dbReference type="Proteomes" id="UP000823775"/>
    </source>
</evidence>
<feature type="compositionally biased region" description="Basic and acidic residues" evidence="1">
    <location>
        <begin position="88"/>
        <end position="104"/>
    </location>
</feature>
<organism evidence="2 3">
    <name type="scientific">Datura stramonium</name>
    <name type="common">Jimsonweed</name>
    <name type="synonym">Common thornapple</name>
    <dbReference type="NCBI Taxonomy" id="4076"/>
    <lineage>
        <taxon>Eukaryota</taxon>
        <taxon>Viridiplantae</taxon>
        <taxon>Streptophyta</taxon>
        <taxon>Embryophyta</taxon>
        <taxon>Tracheophyta</taxon>
        <taxon>Spermatophyta</taxon>
        <taxon>Magnoliopsida</taxon>
        <taxon>eudicotyledons</taxon>
        <taxon>Gunneridae</taxon>
        <taxon>Pentapetalae</taxon>
        <taxon>asterids</taxon>
        <taxon>lamiids</taxon>
        <taxon>Solanales</taxon>
        <taxon>Solanaceae</taxon>
        <taxon>Solanoideae</taxon>
        <taxon>Datureae</taxon>
        <taxon>Datura</taxon>
    </lineage>
</organism>
<protein>
    <submittedName>
        <fullName evidence="2">Uncharacterized protein</fullName>
    </submittedName>
</protein>
<keyword evidence="3" id="KW-1185">Reference proteome</keyword>
<reference evidence="2 3" key="1">
    <citation type="journal article" date="2021" name="BMC Genomics">
        <title>Datura genome reveals duplications of psychoactive alkaloid biosynthetic genes and high mutation rate following tissue culture.</title>
        <authorList>
            <person name="Rajewski A."/>
            <person name="Carter-House D."/>
            <person name="Stajich J."/>
            <person name="Litt A."/>
        </authorList>
    </citation>
    <scope>NUCLEOTIDE SEQUENCE [LARGE SCALE GENOMIC DNA]</scope>
    <source>
        <strain evidence="2">AR-01</strain>
    </source>
</reference>
<feature type="region of interest" description="Disordered" evidence="1">
    <location>
        <begin position="82"/>
        <end position="104"/>
    </location>
</feature>
<gene>
    <name evidence="2" type="ORF">HAX54_052902</name>
</gene>
<name>A0ABS8WNZ1_DATST</name>
<sequence>MMDGAQFMSRTASSLFLAYVLTPMISRFLTIYLRECLKIIGVLEIISVQEGDVGVHCNELEAGATTEPVIVETVAATQIAATEPSNSDLHEVGSDHSIENSSESDHLDLFNEDEAEYEIYIHEEYINSRSERRPYQRRKRRERAQMTLKKFLLNSTGTSNVVGPNDIAYSSNVVGPNDIVETAAIVVAPLKVKRRPKKSTSRGRPTKDSSTSESVDAPVRGKRRPTNDSSTSEAAEAFVRGRDRLKTTHAEGMRMPRRTSITSEWFENPTSYNAPAAAPSNTQNSHPQCTRIVSLKLNSLTASIAALHPISSSYFETQ</sequence>
<proteinExistence type="predicted"/>
<evidence type="ECO:0000313" key="2">
    <source>
        <dbReference type="EMBL" id="MCE3214622.1"/>
    </source>
</evidence>
<feature type="region of interest" description="Disordered" evidence="1">
    <location>
        <begin position="194"/>
        <end position="249"/>
    </location>
</feature>
<accession>A0ABS8WNZ1</accession>
<dbReference type="Proteomes" id="UP000823775">
    <property type="component" value="Unassembled WGS sequence"/>
</dbReference>
<evidence type="ECO:0000256" key="1">
    <source>
        <dbReference type="SAM" id="MobiDB-lite"/>
    </source>
</evidence>
<comment type="caution">
    <text evidence="2">The sequence shown here is derived from an EMBL/GenBank/DDBJ whole genome shotgun (WGS) entry which is preliminary data.</text>
</comment>
<feature type="compositionally biased region" description="Basic and acidic residues" evidence="1">
    <location>
        <begin position="239"/>
        <end position="249"/>
    </location>
</feature>
<dbReference type="EMBL" id="JACEIK010009713">
    <property type="protein sequence ID" value="MCE3214622.1"/>
    <property type="molecule type" value="Genomic_DNA"/>
</dbReference>